<dbReference type="Pfam" id="PF11578">
    <property type="entry name" value="DUF3237"/>
    <property type="match status" value="1"/>
</dbReference>
<dbReference type="Proteomes" id="UP000472372">
    <property type="component" value="Chromosome 3"/>
</dbReference>
<proteinExistence type="predicted"/>
<gene>
    <name evidence="1" type="ORF">PTTW11_03024</name>
</gene>
<dbReference type="PANTHER" id="PTHR37315">
    <property type="entry name" value="UPF0311 PROTEIN BLR7842"/>
    <property type="match status" value="1"/>
</dbReference>
<evidence type="ECO:0000313" key="1">
    <source>
        <dbReference type="EMBL" id="CAE7020187.1"/>
    </source>
</evidence>
<dbReference type="PANTHER" id="PTHR37315:SF1">
    <property type="entry name" value="UPF0311 PROTEIN BLR7842"/>
    <property type="match status" value="1"/>
</dbReference>
<dbReference type="EMBL" id="HG992979">
    <property type="protein sequence ID" value="CAE7020187.1"/>
    <property type="molecule type" value="Genomic_DNA"/>
</dbReference>
<dbReference type="Gene3D" id="2.40.160.20">
    <property type="match status" value="1"/>
</dbReference>
<dbReference type="InterPro" id="IPR020915">
    <property type="entry name" value="UPF0311"/>
</dbReference>
<reference evidence="1" key="1">
    <citation type="submission" date="2021-02" db="EMBL/GenBank/DDBJ databases">
        <authorList>
            <person name="Syme A R."/>
            <person name="Syme A R."/>
            <person name="Moolhuijzen P."/>
        </authorList>
    </citation>
    <scope>NUCLEOTIDE SEQUENCE</scope>
    <source>
        <strain evidence="1">W1-1</strain>
    </source>
</reference>
<organism evidence="1 2">
    <name type="scientific">Pyrenophora teres f. teres</name>
    <dbReference type="NCBI Taxonomy" id="97479"/>
    <lineage>
        <taxon>Eukaryota</taxon>
        <taxon>Fungi</taxon>
        <taxon>Dikarya</taxon>
        <taxon>Ascomycota</taxon>
        <taxon>Pezizomycotina</taxon>
        <taxon>Dothideomycetes</taxon>
        <taxon>Pleosporomycetidae</taxon>
        <taxon>Pleosporales</taxon>
        <taxon>Pleosporineae</taxon>
        <taxon>Pleosporaceae</taxon>
        <taxon>Pyrenophora</taxon>
    </lineage>
</organism>
<evidence type="ECO:0000313" key="2">
    <source>
        <dbReference type="Proteomes" id="UP000472372"/>
    </source>
</evidence>
<accession>A0A6S6VX18</accession>
<sequence length="144" mass="16184">MQVNCKAGLYDDAVPHGIRTAIPIVEGEFRGPRLNGRVINLGADWGLTDPRTNIFSADTRYQIQTYDGAWIYVRTSGASQPGGESHLRVVFETGDRRYYWLNSVVSVAVLNTVLDYEGGYWLQIDVWNLGKEWTETPWVNGTTA</sequence>
<protein>
    <submittedName>
        <fullName evidence="1">DUF3237 domain containing protein</fullName>
    </submittedName>
</protein>
<name>A0A6S6VX18_9PLEO</name>
<dbReference type="AlphaFoldDB" id="A0A6S6VX18"/>